<gene>
    <name evidence="1" type="ORF">ABR189_24990</name>
</gene>
<sequence>MQKKYYIRIYTRKITPKNLYALLVVYYDPDEGGTWRRRFKRLSVNTFDYLQRDMVCSEVTLMEKLWRLYHVAYTNWEGLISDEYGMTEDMEWCRKIHSFAKLSIPLEEILKKK</sequence>
<dbReference type="Proteomes" id="UP001549749">
    <property type="component" value="Unassembled WGS sequence"/>
</dbReference>
<name>A0ABV2TCA6_9BACT</name>
<comment type="caution">
    <text evidence="1">The sequence shown here is derived from an EMBL/GenBank/DDBJ whole genome shotgun (WGS) entry which is preliminary data.</text>
</comment>
<keyword evidence="2" id="KW-1185">Reference proteome</keyword>
<protein>
    <submittedName>
        <fullName evidence="1">Uncharacterized protein</fullName>
    </submittedName>
</protein>
<organism evidence="1 2">
    <name type="scientific">Chitinophaga defluvii</name>
    <dbReference type="NCBI Taxonomy" id="3163343"/>
    <lineage>
        <taxon>Bacteria</taxon>
        <taxon>Pseudomonadati</taxon>
        <taxon>Bacteroidota</taxon>
        <taxon>Chitinophagia</taxon>
        <taxon>Chitinophagales</taxon>
        <taxon>Chitinophagaceae</taxon>
        <taxon>Chitinophaga</taxon>
    </lineage>
</organism>
<dbReference type="EMBL" id="JBEXAC010000002">
    <property type="protein sequence ID" value="MET7000664.1"/>
    <property type="molecule type" value="Genomic_DNA"/>
</dbReference>
<dbReference type="RefSeq" id="WP_354663218.1">
    <property type="nucleotide sequence ID" value="NZ_JBEXAC010000002.1"/>
</dbReference>
<proteinExistence type="predicted"/>
<evidence type="ECO:0000313" key="2">
    <source>
        <dbReference type="Proteomes" id="UP001549749"/>
    </source>
</evidence>
<accession>A0ABV2TCA6</accession>
<reference evidence="1 2" key="1">
    <citation type="submission" date="2024-06" db="EMBL/GenBank/DDBJ databases">
        <title>Chitinophaga defluvii sp. nov., isolated from municipal sewage.</title>
        <authorList>
            <person name="Zhang L."/>
        </authorList>
    </citation>
    <scope>NUCLEOTIDE SEQUENCE [LARGE SCALE GENOMIC DNA]</scope>
    <source>
        <strain evidence="1 2">H8</strain>
    </source>
</reference>
<evidence type="ECO:0000313" key="1">
    <source>
        <dbReference type="EMBL" id="MET7000664.1"/>
    </source>
</evidence>